<accession>A0AAD4QXV5</accession>
<evidence type="ECO:0000313" key="2">
    <source>
        <dbReference type="EMBL" id="KAI1696697.1"/>
    </source>
</evidence>
<name>A0AAD4QXV5_9BILA</name>
<evidence type="ECO:0000256" key="1">
    <source>
        <dbReference type="SAM" id="MobiDB-lite"/>
    </source>
</evidence>
<keyword evidence="3" id="KW-1185">Reference proteome</keyword>
<dbReference type="EMBL" id="JAKKPZ010000311">
    <property type="protein sequence ID" value="KAI1696697.1"/>
    <property type="molecule type" value="Genomic_DNA"/>
</dbReference>
<protein>
    <submittedName>
        <fullName evidence="2">Uncharacterized protein</fullName>
    </submittedName>
</protein>
<sequence>MAGPAQEFWTAPRRLDWPQEFWTARRILDSPKKAGLTQEESAGPKNLRVGAAEGRDGRPHPNAGLTYSKNARMAPAPKGLEKNPAQTKAW</sequence>
<evidence type="ECO:0000313" key="3">
    <source>
        <dbReference type="Proteomes" id="UP001201812"/>
    </source>
</evidence>
<dbReference type="Proteomes" id="UP001201812">
    <property type="component" value="Unassembled WGS sequence"/>
</dbReference>
<gene>
    <name evidence="2" type="ORF">DdX_18905</name>
</gene>
<proteinExistence type="predicted"/>
<reference evidence="2" key="1">
    <citation type="submission" date="2022-01" db="EMBL/GenBank/DDBJ databases">
        <title>Genome Sequence Resource for Two Populations of Ditylenchus destructor, the Migratory Endoparasitic Phytonematode.</title>
        <authorList>
            <person name="Zhang H."/>
            <person name="Lin R."/>
            <person name="Xie B."/>
        </authorList>
    </citation>
    <scope>NUCLEOTIDE SEQUENCE</scope>
    <source>
        <strain evidence="2">BazhouSP</strain>
    </source>
</reference>
<organism evidence="2 3">
    <name type="scientific">Ditylenchus destructor</name>
    <dbReference type="NCBI Taxonomy" id="166010"/>
    <lineage>
        <taxon>Eukaryota</taxon>
        <taxon>Metazoa</taxon>
        <taxon>Ecdysozoa</taxon>
        <taxon>Nematoda</taxon>
        <taxon>Chromadorea</taxon>
        <taxon>Rhabditida</taxon>
        <taxon>Tylenchina</taxon>
        <taxon>Tylenchomorpha</taxon>
        <taxon>Sphaerularioidea</taxon>
        <taxon>Anguinidae</taxon>
        <taxon>Anguininae</taxon>
        <taxon>Ditylenchus</taxon>
    </lineage>
</organism>
<comment type="caution">
    <text evidence="2">The sequence shown here is derived from an EMBL/GenBank/DDBJ whole genome shotgun (WGS) entry which is preliminary data.</text>
</comment>
<feature type="region of interest" description="Disordered" evidence="1">
    <location>
        <begin position="31"/>
        <end position="90"/>
    </location>
</feature>
<dbReference type="AlphaFoldDB" id="A0AAD4QXV5"/>